<dbReference type="Proteomes" id="UP000248544">
    <property type="component" value="Unassembled WGS sequence"/>
</dbReference>
<evidence type="ECO:0000313" key="2">
    <source>
        <dbReference type="EMBL" id="PZG41431.1"/>
    </source>
</evidence>
<keyword evidence="3" id="KW-1185">Reference proteome</keyword>
<proteinExistence type="predicted"/>
<accession>A0A2W2G045</accession>
<organism evidence="2 3">
    <name type="scientific">Spongiactinospora gelatinilytica</name>
    <dbReference type="NCBI Taxonomy" id="2666298"/>
    <lineage>
        <taxon>Bacteria</taxon>
        <taxon>Bacillati</taxon>
        <taxon>Actinomycetota</taxon>
        <taxon>Actinomycetes</taxon>
        <taxon>Streptosporangiales</taxon>
        <taxon>Streptosporangiaceae</taxon>
        <taxon>Spongiactinospora</taxon>
    </lineage>
</organism>
<comment type="caution">
    <text evidence="2">The sequence shown here is derived from an EMBL/GenBank/DDBJ whole genome shotgun (WGS) entry which is preliminary data.</text>
</comment>
<reference evidence="2 3" key="1">
    <citation type="submission" date="2018-01" db="EMBL/GenBank/DDBJ databases">
        <title>Draft genome sequence of Sphaerisporangium sp. 7K107.</title>
        <authorList>
            <person name="Sahin N."/>
            <person name="Saygin H."/>
            <person name="Ay H."/>
        </authorList>
    </citation>
    <scope>NUCLEOTIDE SEQUENCE [LARGE SCALE GENOMIC DNA]</scope>
    <source>
        <strain evidence="2 3">7K107</strain>
    </source>
</reference>
<evidence type="ECO:0000256" key="1">
    <source>
        <dbReference type="SAM" id="MobiDB-lite"/>
    </source>
</evidence>
<dbReference type="EMBL" id="POUA01000173">
    <property type="protein sequence ID" value="PZG41431.1"/>
    <property type="molecule type" value="Genomic_DNA"/>
</dbReference>
<dbReference type="AlphaFoldDB" id="A0A2W2G045"/>
<protein>
    <submittedName>
        <fullName evidence="2">Uncharacterized protein</fullName>
    </submittedName>
</protein>
<gene>
    <name evidence="2" type="ORF">C1I98_21305</name>
</gene>
<evidence type="ECO:0000313" key="3">
    <source>
        <dbReference type="Proteomes" id="UP000248544"/>
    </source>
</evidence>
<feature type="region of interest" description="Disordered" evidence="1">
    <location>
        <begin position="1"/>
        <end position="22"/>
    </location>
</feature>
<sequence length="84" mass="9102">MLAASTGVAHAGGPYPYAGNDDIGRRLTVCANDLLVRGPNKTLLRDQTFTVQSFSGPDKEQVYGFAYGYVNDHGWGENGWFCDA</sequence>
<name>A0A2W2G045_9ACTN</name>